<dbReference type="EMBL" id="FRDL01000001">
    <property type="protein sequence ID" value="SHN50887.1"/>
    <property type="molecule type" value="Genomic_DNA"/>
</dbReference>
<evidence type="ECO:0000313" key="2">
    <source>
        <dbReference type="Proteomes" id="UP000184066"/>
    </source>
</evidence>
<dbReference type="AlphaFoldDB" id="A0A1M7RX17"/>
<protein>
    <submittedName>
        <fullName evidence="1">Peptidase family U32</fullName>
    </submittedName>
</protein>
<accession>A0A1M7RX17</accession>
<evidence type="ECO:0000313" key="1">
    <source>
        <dbReference type="EMBL" id="SHN50887.1"/>
    </source>
</evidence>
<dbReference type="Pfam" id="PF01136">
    <property type="entry name" value="Peptidase_U32"/>
    <property type="match status" value="1"/>
</dbReference>
<dbReference type="InterPro" id="IPR001539">
    <property type="entry name" value="Peptidase_U32"/>
</dbReference>
<organism evidence="1 2">
    <name type="scientific">Oceanicella actignis</name>
    <dbReference type="NCBI Taxonomy" id="1189325"/>
    <lineage>
        <taxon>Bacteria</taxon>
        <taxon>Pseudomonadati</taxon>
        <taxon>Pseudomonadota</taxon>
        <taxon>Alphaproteobacteria</taxon>
        <taxon>Rhodobacterales</taxon>
        <taxon>Paracoccaceae</taxon>
        <taxon>Oceanicella</taxon>
    </lineage>
</organism>
<gene>
    <name evidence="1" type="ORF">SAMN05216200_101270</name>
</gene>
<dbReference type="RefSeq" id="WP_370426833.1">
    <property type="nucleotide sequence ID" value="NZ_FRDL01000001.1"/>
</dbReference>
<proteinExistence type="predicted"/>
<keyword evidence="2" id="KW-1185">Reference proteome</keyword>
<sequence length="104" mass="11257">MPLRTTDDRPILRVNGIQTQSESYLALIDEIPELVAAGVTHLRLMPQAVDMAAAANLFRALLDARLSAAEAEARLREICGDAPLSNGFYHGKAGYRRIARAPAA</sequence>
<reference evidence="1 2" key="1">
    <citation type="submission" date="2016-12" db="EMBL/GenBank/DDBJ databases">
        <authorList>
            <person name="Song W.-J."/>
            <person name="Kurnit D.M."/>
        </authorList>
    </citation>
    <scope>NUCLEOTIDE SEQUENCE [LARGE SCALE GENOMIC DNA]</scope>
    <source>
        <strain evidence="1 2">CGMCC 1.10808</strain>
    </source>
</reference>
<dbReference type="Proteomes" id="UP000184066">
    <property type="component" value="Unassembled WGS sequence"/>
</dbReference>
<name>A0A1M7RX17_9RHOB</name>
<dbReference type="STRING" id="1189325.SAMN04488119_102248"/>